<dbReference type="EMBL" id="JROO01000011">
    <property type="protein sequence ID" value="KIH99469.1"/>
    <property type="molecule type" value="Genomic_DNA"/>
</dbReference>
<dbReference type="OrthoDB" id="3438630at2"/>
<keyword evidence="2" id="KW-1185">Reference proteome</keyword>
<sequence>MTPPYRYKGGGHGEVHPPGTVAEDYGQDWTIRCYRWSGQEYWTAERHEKAPDDAPDGVRNEVAHWSSEAAMRTWLEAQSRAWRRWRSTRVTG</sequence>
<protein>
    <submittedName>
        <fullName evidence="1">Uncharacterized protein</fullName>
    </submittedName>
</protein>
<accession>A0A0C2FJD9</accession>
<dbReference type="AlphaFoldDB" id="A0A0C2FJD9"/>
<evidence type="ECO:0000313" key="2">
    <source>
        <dbReference type="Proteomes" id="UP000031675"/>
    </source>
</evidence>
<dbReference type="RefSeq" id="WP_040271885.1">
    <property type="nucleotide sequence ID" value="NZ_JROO01000011.1"/>
</dbReference>
<organism evidence="1 2">
    <name type="scientific">Streptomonospora alba</name>
    <dbReference type="NCBI Taxonomy" id="183763"/>
    <lineage>
        <taxon>Bacteria</taxon>
        <taxon>Bacillati</taxon>
        <taxon>Actinomycetota</taxon>
        <taxon>Actinomycetes</taxon>
        <taxon>Streptosporangiales</taxon>
        <taxon>Nocardiopsidaceae</taxon>
        <taxon>Streptomonospora</taxon>
    </lineage>
</organism>
<proteinExistence type="predicted"/>
<dbReference type="Proteomes" id="UP000031675">
    <property type="component" value="Unassembled WGS sequence"/>
</dbReference>
<gene>
    <name evidence="1" type="ORF">LP52_07525</name>
</gene>
<name>A0A0C2FJD9_9ACTN</name>
<evidence type="ECO:0000313" key="1">
    <source>
        <dbReference type="EMBL" id="KIH99469.1"/>
    </source>
</evidence>
<reference evidence="2" key="1">
    <citation type="journal article" date="2015" name="Chem. Biol.">
        <title>Structure, bioactivity, and resistance mechanism of streptomonomicin, an unusual lasso Peptide from an understudied halophilic actinomycete.</title>
        <authorList>
            <person name="Metelev M."/>
            <person name="Tietz J.I."/>
            <person name="Melby J.O."/>
            <person name="Blair P.M."/>
            <person name="Zhu L."/>
            <person name="Livnat I."/>
            <person name="Severinov K."/>
            <person name="Mitchell D.A."/>
        </authorList>
    </citation>
    <scope>NUCLEOTIDE SEQUENCE [LARGE SCALE GENOMIC DNA]</scope>
    <source>
        <strain evidence="2">YIM 90003</strain>
    </source>
</reference>
<comment type="caution">
    <text evidence="1">The sequence shown here is derived from an EMBL/GenBank/DDBJ whole genome shotgun (WGS) entry which is preliminary data.</text>
</comment>